<evidence type="ECO:0000256" key="2">
    <source>
        <dbReference type="ARBA" id="ARBA00022692"/>
    </source>
</evidence>
<keyword evidence="3" id="KW-1133">Transmembrane helix</keyword>
<keyword evidence="5" id="KW-0732">Signal</keyword>
<dbReference type="Gene3D" id="3.40.50.2300">
    <property type="match status" value="2"/>
</dbReference>
<dbReference type="InterPro" id="IPR001828">
    <property type="entry name" value="ANF_lig-bd_rcpt"/>
</dbReference>
<dbReference type="Proteomes" id="UP001195483">
    <property type="component" value="Unassembled WGS sequence"/>
</dbReference>
<reference evidence="7" key="1">
    <citation type="journal article" date="2021" name="Genome Biol. Evol.">
        <title>A High-Quality Reference Genome for a Parasitic Bivalve with Doubly Uniparental Inheritance (Bivalvia: Unionida).</title>
        <authorList>
            <person name="Smith C.H."/>
        </authorList>
    </citation>
    <scope>NUCLEOTIDE SEQUENCE</scope>
    <source>
        <strain evidence="7">CHS0354</strain>
    </source>
</reference>
<feature type="domain" description="Receptor ligand binding region" evidence="6">
    <location>
        <begin position="151"/>
        <end position="261"/>
    </location>
</feature>
<evidence type="ECO:0000259" key="6">
    <source>
        <dbReference type="Pfam" id="PF01094"/>
    </source>
</evidence>
<keyword evidence="8" id="KW-1185">Reference proteome</keyword>
<dbReference type="SUPFAM" id="SSF53822">
    <property type="entry name" value="Periplasmic binding protein-like I"/>
    <property type="match status" value="1"/>
</dbReference>
<dbReference type="InterPro" id="IPR028082">
    <property type="entry name" value="Peripla_BP_I"/>
</dbReference>
<sequence>MRACRLIIFLCMFLINTLAVLNENQNVCPKTATSVRYSFVIGVLSPRRGETLLSTHIENELRNNRDEVRNCFHSPNYVSLSIEDLLDIPKQGWTRIQDGIINALTTQAQQKDFTAVVGPFYMNLAMILERVGTPYIVTDHKGFNWSDVSRVNDHVSWSTVVEVRPPMKELNRAVVDVFLLNKWKSTIVIMPENPKDNQECQDLANQMTQNGISPITYSLRFDNSVNIRIQTSDVLRYVQLLEQKVILVCSPRDHDYNLIETVLLEVV</sequence>
<dbReference type="Pfam" id="PF01094">
    <property type="entry name" value="ANF_receptor"/>
    <property type="match status" value="1"/>
</dbReference>
<evidence type="ECO:0000313" key="8">
    <source>
        <dbReference type="Proteomes" id="UP001195483"/>
    </source>
</evidence>
<evidence type="ECO:0000256" key="3">
    <source>
        <dbReference type="ARBA" id="ARBA00022989"/>
    </source>
</evidence>
<evidence type="ECO:0000256" key="5">
    <source>
        <dbReference type="SAM" id="SignalP"/>
    </source>
</evidence>
<evidence type="ECO:0000256" key="4">
    <source>
        <dbReference type="ARBA" id="ARBA00023136"/>
    </source>
</evidence>
<reference evidence="7" key="3">
    <citation type="submission" date="2023-05" db="EMBL/GenBank/DDBJ databases">
        <authorList>
            <person name="Smith C.H."/>
        </authorList>
    </citation>
    <scope>NUCLEOTIDE SEQUENCE</scope>
    <source>
        <strain evidence="7">CHS0354</strain>
        <tissue evidence="7">Mantle</tissue>
    </source>
</reference>
<dbReference type="GO" id="GO:0016020">
    <property type="term" value="C:membrane"/>
    <property type="evidence" value="ECO:0007669"/>
    <property type="project" value="UniProtKB-SubCell"/>
</dbReference>
<proteinExistence type="predicted"/>
<evidence type="ECO:0000256" key="1">
    <source>
        <dbReference type="ARBA" id="ARBA00004370"/>
    </source>
</evidence>
<comment type="caution">
    <text evidence="7">The sequence shown here is derived from an EMBL/GenBank/DDBJ whole genome shotgun (WGS) entry which is preliminary data.</text>
</comment>
<feature type="signal peptide" evidence="5">
    <location>
        <begin position="1"/>
        <end position="19"/>
    </location>
</feature>
<reference evidence="7" key="2">
    <citation type="journal article" date="2021" name="Genome Biol. Evol.">
        <title>Developing a high-quality reference genome for a parasitic bivalve with doubly uniparental inheritance (Bivalvia: Unionida).</title>
        <authorList>
            <person name="Smith C.H."/>
        </authorList>
    </citation>
    <scope>NUCLEOTIDE SEQUENCE</scope>
    <source>
        <strain evidence="7">CHS0354</strain>
        <tissue evidence="7">Mantle</tissue>
    </source>
</reference>
<gene>
    <name evidence="7" type="ORF">CHS0354_040811</name>
</gene>
<keyword evidence="4" id="KW-0472">Membrane</keyword>
<protein>
    <recommendedName>
        <fullName evidence="6">Receptor ligand binding region domain-containing protein</fullName>
    </recommendedName>
</protein>
<keyword evidence="2" id="KW-0812">Transmembrane</keyword>
<evidence type="ECO:0000313" key="7">
    <source>
        <dbReference type="EMBL" id="KAK3594050.1"/>
    </source>
</evidence>
<dbReference type="AlphaFoldDB" id="A0AAE0SLC3"/>
<accession>A0AAE0SLC3</accession>
<name>A0AAE0SLC3_9BIVA</name>
<organism evidence="7 8">
    <name type="scientific">Potamilus streckersoni</name>
    <dbReference type="NCBI Taxonomy" id="2493646"/>
    <lineage>
        <taxon>Eukaryota</taxon>
        <taxon>Metazoa</taxon>
        <taxon>Spiralia</taxon>
        <taxon>Lophotrochozoa</taxon>
        <taxon>Mollusca</taxon>
        <taxon>Bivalvia</taxon>
        <taxon>Autobranchia</taxon>
        <taxon>Heteroconchia</taxon>
        <taxon>Palaeoheterodonta</taxon>
        <taxon>Unionida</taxon>
        <taxon>Unionoidea</taxon>
        <taxon>Unionidae</taxon>
        <taxon>Ambleminae</taxon>
        <taxon>Lampsilini</taxon>
        <taxon>Potamilus</taxon>
    </lineage>
</organism>
<comment type="subcellular location">
    <subcellularLocation>
        <location evidence="1">Membrane</location>
    </subcellularLocation>
</comment>
<feature type="chain" id="PRO_5041925489" description="Receptor ligand binding region domain-containing protein" evidence="5">
    <location>
        <begin position="20"/>
        <end position="267"/>
    </location>
</feature>
<dbReference type="EMBL" id="JAEAOA010002342">
    <property type="protein sequence ID" value="KAK3594050.1"/>
    <property type="molecule type" value="Genomic_DNA"/>
</dbReference>